<reference evidence="1 2" key="2">
    <citation type="submission" date="2018-11" db="EMBL/GenBank/DDBJ databases">
        <authorList>
            <consortium name="Pathogen Informatics"/>
        </authorList>
    </citation>
    <scope>NUCLEOTIDE SEQUENCE [LARGE SCALE GENOMIC DNA]</scope>
    <source>
        <strain evidence="1 2">Egypt</strain>
    </source>
</reference>
<organism evidence="3">
    <name type="scientific">Echinostoma caproni</name>
    <dbReference type="NCBI Taxonomy" id="27848"/>
    <lineage>
        <taxon>Eukaryota</taxon>
        <taxon>Metazoa</taxon>
        <taxon>Spiralia</taxon>
        <taxon>Lophotrochozoa</taxon>
        <taxon>Platyhelminthes</taxon>
        <taxon>Trematoda</taxon>
        <taxon>Digenea</taxon>
        <taxon>Plagiorchiida</taxon>
        <taxon>Echinostomata</taxon>
        <taxon>Echinostomatoidea</taxon>
        <taxon>Echinostomatidae</taxon>
        <taxon>Echinostoma</taxon>
    </lineage>
</organism>
<reference evidence="3" key="1">
    <citation type="submission" date="2016-06" db="UniProtKB">
        <authorList>
            <consortium name="WormBaseParasite"/>
        </authorList>
    </citation>
    <scope>IDENTIFICATION</scope>
</reference>
<gene>
    <name evidence="1" type="ORF">ECPE_LOCUS4120</name>
</gene>
<evidence type="ECO:0000313" key="1">
    <source>
        <dbReference type="EMBL" id="VDP71685.1"/>
    </source>
</evidence>
<name>A0A183AAY5_9TREM</name>
<dbReference type="WBParaSite" id="ECPE_0000412801-mRNA-1">
    <property type="protein sequence ID" value="ECPE_0000412801-mRNA-1"/>
    <property type="gene ID" value="ECPE_0000412801"/>
</dbReference>
<evidence type="ECO:0000313" key="2">
    <source>
        <dbReference type="Proteomes" id="UP000272942"/>
    </source>
</evidence>
<dbReference type="SUPFAM" id="SSF50978">
    <property type="entry name" value="WD40 repeat-like"/>
    <property type="match status" value="1"/>
</dbReference>
<dbReference type="InterPro" id="IPR036322">
    <property type="entry name" value="WD40_repeat_dom_sf"/>
</dbReference>
<accession>A0A183AAY5</accession>
<dbReference type="EMBL" id="UZAN01041011">
    <property type="protein sequence ID" value="VDP71685.1"/>
    <property type="molecule type" value="Genomic_DNA"/>
</dbReference>
<dbReference type="AlphaFoldDB" id="A0A183AAY5"/>
<dbReference type="OrthoDB" id="4189at2759"/>
<dbReference type="Proteomes" id="UP000272942">
    <property type="component" value="Unassembled WGS sequence"/>
</dbReference>
<sequence>MQYKTVSTCPSGVVEWNDLSTTNPLNSHQVPCARAQIDGSSGLNTCRFHSSGSHVAVGDMGGKIHLYDLNEVMVASRANDWNLLSRTIEEARPSCKESAVDGDMGSAAVAVSN</sequence>
<keyword evidence="2" id="KW-1185">Reference proteome</keyword>
<proteinExistence type="predicted"/>
<protein>
    <submittedName>
        <fullName evidence="3">WD_REPEATS_REGION domain-containing protein</fullName>
    </submittedName>
</protein>
<evidence type="ECO:0000313" key="3">
    <source>
        <dbReference type="WBParaSite" id="ECPE_0000412801-mRNA-1"/>
    </source>
</evidence>